<evidence type="ECO:0000313" key="1">
    <source>
        <dbReference type="EMBL" id="QHT25243.1"/>
    </source>
</evidence>
<dbReference type="EMBL" id="MN739760">
    <property type="protein sequence ID" value="QHT25243.1"/>
    <property type="molecule type" value="Genomic_DNA"/>
</dbReference>
<reference evidence="1" key="1">
    <citation type="journal article" date="2020" name="Nature">
        <title>Giant virus diversity and host interactions through global metagenomics.</title>
        <authorList>
            <person name="Schulz F."/>
            <person name="Roux S."/>
            <person name="Paez-Espino D."/>
            <person name="Jungbluth S."/>
            <person name="Walsh D.A."/>
            <person name="Denef V.J."/>
            <person name="McMahon K.D."/>
            <person name="Konstantinidis K.T."/>
            <person name="Eloe-Fadrosh E.A."/>
            <person name="Kyrpides N.C."/>
            <person name="Woyke T."/>
        </authorList>
    </citation>
    <scope>NUCLEOTIDE SEQUENCE</scope>
    <source>
        <strain evidence="1">GVMAG-M-3300023179-150</strain>
    </source>
</reference>
<dbReference type="AlphaFoldDB" id="A0A6C0EA17"/>
<accession>A0A6C0EA17</accession>
<protein>
    <submittedName>
        <fullName evidence="1">Uncharacterized protein</fullName>
    </submittedName>
</protein>
<proteinExistence type="predicted"/>
<name>A0A6C0EA17_9ZZZZ</name>
<organism evidence="1">
    <name type="scientific">viral metagenome</name>
    <dbReference type="NCBI Taxonomy" id="1070528"/>
    <lineage>
        <taxon>unclassified sequences</taxon>
        <taxon>metagenomes</taxon>
        <taxon>organismal metagenomes</taxon>
    </lineage>
</organism>
<sequence>MALFPLIFFLILFAAVGIPLILYYTGVIGDKNNDDPIPLKSTTTYSGKTNDVLPLASDTTTTTNQLQIKPVQ</sequence>